<name>A0ACB7THH1_HYAAI</name>
<evidence type="ECO:0000313" key="2">
    <source>
        <dbReference type="Proteomes" id="UP000821845"/>
    </source>
</evidence>
<organism evidence="1 2">
    <name type="scientific">Hyalomma asiaticum</name>
    <name type="common">Tick</name>
    <dbReference type="NCBI Taxonomy" id="266040"/>
    <lineage>
        <taxon>Eukaryota</taxon>
        <taxon>Metazoa</taxon>
        <taxon>Ecdysozoa</taxon>
        <taxon>Arthropoda</taxon>
        <taxon>Chelicerata</taxon>
        <taxon>Arachnida</taxon>
        <taxon>Acari</taxon>
        <taxon>Parasitiformes</taxon>
        <taxon>Ixodida</taxon>
        <taxon>Ixodoidea</taxon>
        <taxon>Ixodidae</taxon>
        <taxon>Hyalomminae</taxon>
        <taxon>Hyalomma</taxon>
    </lineage>
</organism>
<reference evidence="1" key="1">
    <citation type="submission" date="2020-05" db="EMBL/GenBank/DDBJ databases">
        <title>Large-scale comparative analyses of tick genomes elucidate their genetic diversity and vector capacities.</title>
        <authorList>
            <person name="Jia N."/>
            <person name="Wang J."/>
            <person name="Shi W."/>
            <person name="Du L."/>
            <person name="Sun Y."/>
            <person name="Zhan W."/>
            <person name="Jiang J."/>
            <person name="Wang Q."/>
            <person name="Zhang B."/>
            <person name="Ji P."/>
            <person name="Sakyi L.B."/>
            <person name="Cui X."/>
            <person name="Yuan T."/>
            <person name="Jiang B."/>
            <person name="Yang W."/>
            <person name="Lam T.T.-Y."/>
            <person name="Chang Q."/>
            <person name="Ding S."/>
            <person name="Wang X."/>
            <person name="Zhu J."/>
            <person name="Ruan X."/>
            <person name="Zhao L."/>
            <person name="Wei J."/>
            <person name="Que T."/>
            <person name="Du C."/>
            <person name="Cheng J."/>
            <person name="Dai P."/>
            <person name="Han X."/>
            <person name="Huang E."/>
            <person name="Gao Y."/>
            <person name="Liu J."/>
            <person name="Shao H."/>
            <person name="Ye R."/>
            <person name="Li L."/>
            <person name="Wei W."/>
            <person name="Wang X."/>
            <person name="Wang C."/>
            <person name="Yang T."/>
            <person name="Huo Q."/>
            <person name="Li W."/>
            <person name="Guo W."/>
            <person name="Chen H."/>
            <person name="Zhou L."/>
            <person name="Ni X."/>
            <person name="Tian J."/>
            <person name="Zhou Y."/>
            <person name="Sheng Y."/>
            <person name="Liu T."/>
            <person name="Pan Y."/>
            <person name="Xia L."/>
            <person name="Li J."/>
            <person name="Zhao F."/>
            <person name="Cao W."/>
        </authorList>
    </citation>
    <scope>NUCLEOTIDE SEQUENCE</scope>
    <source>
        <strain evidence="1">Hyas-2018</strain>
    </source>
</reference>
<comment type="caution">
    <text evidence="1">The sequence shown here is derived from an EMBL/GenBank/DDBJ whole genome shotgun (WGS) entry which is preliminary data.</text>
</comment>
<dbReference type="EMBL" id="CM023481">
    <property type="protein sequence ID" value="KAH6945762.1"/>
    <property type="molecule type" value="Genomic_DNA"/>
</dbReference>
<evidence type="ECO:0000313" key="1">
    <source>
        <dbReference type="EMBL" id="KAH6945762.1"/>
    </source>
</evidence>
<protein>
    <submittedName>
        <fullName evidence="1">Uncharacterized protein</fullName>
    </submittedName>
</protein>
<accession>A0ACB7THH1</accession>
<proteinExistence type="predicted"/>
<gene>
    <name evidence="1" type="ORF">HPB50_009821</name>
</gene>
<sequence>MGNCFKAMSSSEGAVLLRSNEGTGDSSAEPTGLPPAEQETAFGRVYYLTPNEKRAACELTEEEQVMIAKRICFIQRLPKGVYDNANKERECVICMEEFLAGQAFRFLPCMHIFHMGCIDDWLMRSFTCPSCMKSVDVALLTTYNID</sequence>
<dbReference type="Proteomes" id="UP000821845">
    <property type="component" value="Chromosome 1"/>
</dbReference>
<keyword evidence="2" id="KW-1185">Reference proteome</keyword>